<comment type="caution">
    <text evidence="2">The sequence shown here is derived from an EMBL/GenBank/DDBJ whole genome shotgun (WGS) entry which is preliminary data.</text>
</comment>
<sequence length="422" mass="46085">MIDHKYIDHDPFLTTLVYGAAHDLGQALGDQRIGYGAFVLLQTVLSATVLATTTCYLERLRVPRVLRLAVAVFTCVFVPYARYAADMLKDSLFAPFFLAFLLCYCEAARTRGEFLRRPRNLVATIAFSTLSILTKKVGIYVVVPSLLVLLPLCRPAWGRALVALAVPVALGVVAFPALSYACFDLAPGGRQESLGFTMQQVATVLKYDGDSVSQEDKEVIERIMPIGQVLKVYDPTFIDPTKNLYEWDASSEDVRAYLKAWVRLGLTHPWHYIQSTVKVAGSLFIPSTPIQIPVTSCEEAVPALDGYEGDTGIDTTQPYALKQLNDAASGYYYNTLLQLVPQALKIGTYGGLLPLLALFAALYRRNRSGAVMVPIALASLSMLVCPGAITRYALPLMYATPLMLGLILSPQAPAEGVSSKRG</sequence>
<dbReference type="InterPro" id="IPR046062">
    <property type="entry name" value="DUF6020"/>
</dbReference>
<keyword evidence="1" id="KW-1133">Transmembrane helix</keyword>
<gene>
    <name evidence="2" type="ORF">FYJ68_06435</name>
</gene>
<feature type="transmembrane region" description="Helical" evidence="1">
    <location>
        <begin position="65"/>
        <end position="85"/>
    </location>
</feature>
<dbReference type="Proteomes" id="UP000469325">
    <property type="component" value="Unassembled WGS sequence"/>
</dbReference>
<dbReference type="AlphaFoldDB" id="A0A6N7XB07"/>
<keyword evidence="1" id="KW-0472">Membrane</keyword>
<feature type="transmembrane region" description="Helical" evidence="1">
    <location>
        <begin position="91"/>
        <end position="109"/>
    </location>
</feature>
<evidence type="ECO:0000256" key="1">
    <source>
        <dbReference type="SAM" id="Phobius"/>
    </source>
</evidence>
<reference evidence="2 3" key="1">
    <citation type="submission" date="2019-08" db="EMBL/GenBank/DDBJ databases">
        <title>In-depth cultivation of the pig gut microbiome towards novel bacterial diversity and tailored functional studies.</title>
        <authorList>
            <person name="Wylensek D."/>
            <person name="Hitch T.C.A."/>
            <person name="Clavel T."/>
        </authorList>
    </citation>
    <scope>NUCLEOTIDE SEQUENCE [LARGE SCALE GENOMIC DNA]</scope>
    <source>
        <strain evidence="2 3">CA-Schmier-601-WT-1</strain>
    </source>
</reference>
<protein>
    <recommendedName>
        <fullName evidence="4">Glycosyltransferase RgtA/B/C/D-like domain-containing protein</fullName>
    </recommendedName>
</protein>
<feature type="transmembrane region" description="Helical" evidence="1">
    <location>
        <begin position="161"/>
        <end position="183"/>
    </location>
</feature>
<name>A0A6N7XB07_9ACTN</name>
<proteinExistence type="predicted"/>
<keyword evidence="1" id="KW-0812">Transmembrane</keyword>
<evidence type="ECO:0000313" key="3">
    <source>
        <dbReference type="Proteomes" id="UP000469325"/>
    </source>
</evidence>
<feature type="transmembrane region" description="Helical" evidence="1">
    <location>
        <begin position="121"/>
        <end position="141"/>
    </location>
</feature>
<dbReference type="EMBL" id="VUNC01000004">
    <property type="protein sequence ID" value="MST72740.1"/>
    <property type="molecule type" value="Genomic_DNA"/>
</dbReference>
<feature type="transmembrane region" description="Helical" evidence="1">
    <location>
        <begin position="33"/>
        <end position="53"/>
    </location>
</feature>
<accession>A0A6N7XB07</accession>
<feature type="transmembrane region" description="Helical" evidence="1">
    <location>
        <begin position="369"/>
        <end position="394"/>
    </location>
</feature>
<keyword evidence="3" id="KW-1185">Reference proteome</keyword>
<evidence type="ECO:0008006" key="4">
    <source>
        <dbReference type="Google" id="ProtNLM"/>
    </source>
</evidence>
<organism evidence="2 3">
    <name type="scientific">Olsenella porci</name>
    <dbReference type="NCBI Taxonomy" id="2652279"/>
    <lineage>
        <taxon>Bacteria</taxon>
        <taxon>Bacillati</taxon>
        <taxon>Actinomycetota</taxon>
        <taxon>Coriobacteriia</taxon>
        <taxon>Coriobacteriales</taxon>
        <taxon>Atopobiaceae</taxon>
        <taxon>Olsenella</taxon>
    </lineage>
</organism>
<evidence type="ECO:0000313" key="2">
    <source>
        <dbReference type="EMBL" id="MST72740.1"/>
    </source>
</evidence>
<dbReference type="Pfam" id="PF19484">
    <property type="entry name" value="DUF6020"/>
    <property type="match status" value="1"/>
</dbReference>